<dbReference type="AlphaFoldDB" id="A0AAV4Y6M8"/>
<organism evidence="1 2">
    <name type="scientific">Caerostris extrusa</name>
    <name type="common">Bark spider</name>
    <name type="synonym">Caerostris bankana</name>
    <dbReference type="NCBI Taxonomy" id="172846"/>
    <lineage>
        <taxon>Eukaryota</taxon>
        <taxon>Metazoa</taxon>
        <taxon>Ecdysozoa</taxon>
        <taxon>Arthropoda</taxon>
        <taxon>Chelicerata</taxon>
        <taxon>Arachnida</taxon>
        <taxon>Araneae</taxon>
        <taxon>Araneomorphae</taxon>
        <taxon>Entelegynae</taxon>
        <taxon>Araneoidea</taxon>
        <taxon>Araneidae</taxon>
        <taxon>Caerostris</taxon>
    </lineage>
</organism>
<name>A0AAV4Y6M8_CAEEX</name>
<dbReference type="Proteomes" id="UP001054945">
    <property type="component" value="Unassembled WGS sequence"/>
</dbReference>
<proteinExistence type="predicted"/>
<reference evidence="1 2" key="1">
    <citation type="submission" date="2021-06" db="EMBL/GenBank/DDBJ databases">
        <title>Caerostris extrusa draft genome.</title>
        <authorList>
            <person name="Kono N."/>
            <person name="Arakawa K."/>
        </authorList>
    </citation>
    <scope>NUCLEOTIDE SEQUENCE [LARGE SCALE GENOMIC DNA]</scope>
</reference>
<keyword evidence="2" id="KW-1185">Reference proteome</keyword>
<sequence length="146" mass="17230">MGRGKCIFFNEEHENEHIWKQTFKRKDLLWRWDVWYSLGTGVSGWTATSEYVEQLVPEVLLSPSEVGGVVEIELDVLGQLIVFGQVSQLDDDDARHVIFQGLDVGRIELRRHHSLSRKFLKKKRNTIYQQRRDRIHFVIIQLLVKE</sequence>
<gene>
    <name evidence="1" type="ORF">CEXT_171311</name>
</gene>
<evidence type="ECO:0000313" key="1">
    <source>
        <dbReference type="EMBL" id="GIZ01870.1"/>
    </source>
</evidence>
<accession>A0AAV4Y6M8</accession>
<dbReference type="EMBL" id="BPLR01018733">
    <property type="protein sequence ID" value="GIZ01870.1"/>
    <property type="molecule type" value="Genomic_DNA"/>
</dbReference>
<protein>
    <submittedName>
        <fullName evidence="1">Uncharacterized protein</fullName>
    </submittedName>
</protein>
<evidence type="ECO:0000313" key="2">
    <source>
        <dbReference type="Proteomes" id="UP001054945"/>
    </source>
</evidence>
<comment type="caution">
    <text evidence="1">The sequence shown here is derived from an EMBL/GenBank/DDBJ whole genome shotgun (WGS) entry which is preliminary data.</text>
</comment>